<dbReference type="PANTHER" id="PTHR23028:SF53">
    <property type="entry name" value="ACYL_TRANSF_3 DOMAIN-CONTAINING PROTEIN"/>
    <property type="match status" value="1"/>
</dbReference>
<dbReference type="GO" id="GO:0000271">
    <property type="term" value="P:polysaccharide biosynthetic process"/>
    <property type="evidence" value="ECO:0007669"/>
    <property type="project" value="TreeGrafter"/>
</dbReference>
<dbReference type="PANTHER" id="PTHR23028">
    <property type="entry name" value="ACETYLTRANSFERASE"/>
    <property type="match status" value="1"/>
</dbReference>
<feature type="transmembrane region" description="Helical" evidence="1">
    <location>
        <begin position="21"/>
        <end position="43"/>
    </location>
</feature>
<dbReference type="AlphaFoldDB" id="A0A7E4W306"/>
<evidence type="ECO:0000256" key="1">
    <source>
        <dbReference type="SAM" id="Phobius"/>
    </source>
</evidence>
<proteinExistence type="predicted"/>
<dbReference type="Pfam" id="PF19040">
    <property type="entry name" value="SGNH"/>
    <property type="match status" value="1"/>
</dbReference>
<feature type="domain" description="Acyltransferase 3" evidence="2">
    <location>
        <begin position="14"/>
        <end position="352"/>
    </location>
</feature>
<dbReference type="InterPro" id="IPR043968">
    <property type="entry name" value="SGNH"/>
</dbReference>
<keyword evidence="1" id="KW-0472">Membrane</keyword>
<dbReference type="Proteomes" id="UP000492821">
    <property type="component" value="Unassembled WGS sequence"/>
</dbReference>
<feature type="transmembrane region" description="Helical" evidence="1">
    <location>
        <begin position="340"/>
        <end position="358"/>
    </location>
</feature>
<dbReference type="InterPro" id="IPR050879">
    <property type="entry name" value="Acyltransferase_3"/>
</dbReference>
<feature type="transmembrane region" description="Helical" evidence="1">
    <location>
        <begin position="49"/>
        <end position="72"/>
    </location>
</feature>
<reference evidence="5" key="2">
    <citation type="submission" date="2020-10" db="UniProtKB">
        <authorList>
            <consortium name="WormBaseParasite"/>
        </authorList>
    </citation>
    <scope>IDENTIFICATION</scope>
</reference>
<evidence type="ECO:0000313" key="5">
    <source>
        <dbReference type="WBParaSite" id="Pan_g6378.t1"/>
    </source>
</evidence>
<keyword evidence="1" id="KW-1133">Transmembrane helix</keyword>
<name>A0A7E4W306_PANRE</name>
<evidence type="ECO:0000259" key="3">
    <source>
        <dbReference type="Pfam" id="PF19040"/>
    </source>
</evidence>
<protein>
    <submittedName>
        <fullName evidence="5">Acyltransferase</fullName>
    </submittedName>
</protein>
<dbReference type="WBParaSite" id="Pan_g6378.t1">
    <property type="protein sequence ID" value="Pan_g6378.t1"/>
    <property type="gene ID" value="Pan_g6378"/>
</dbReference>
<feature type="transmembrane region" description="Helical" evidence="1">
    <location>
        <begin position="247"/>
        <end position="265"/>
    </location>
</feature>
<feature type="transmembrane region" description="Helical" evidence="1">
    <location>
        <begin position="277"/>
        <end position="296"/>
    </location>
</feature>
<accession>A0A7E4W306</accession>
<feature type="domain" description="SGNH" evidence="3">
    <location>
        <begin position="443"/>
        <end position="661"/>
    </location>
</feature>
<evidence type="ECO:0000259" key="2">
    <source>
        <dbReference type="Pfam" id="PF01757"/>
    </source>
</evidence>
<feature type="transmembrane region" description="Helical" evidence="1">
    <location>
        <begin position="370"/>
        <end position="387"/>
    </location>
</feature>
<keyword evidence="4" id="KW-1185">Reference proteome</keyword>
<feature type="transmembrane region" description="Helical" evidence="1">
    <location>
        <begin position="84"/>
        <end position="102"/>
    </location>
</feature>
<dbReference type="InterPro" id="IPR002656">
    <property type="entry name" value="Acyl_transf_3_dom"/>
</dbReference>
<feature type="transmembrane region" description="Helical" evidence="1">
    <location>
        <begin position="194"/>
        <end position="216"/>
    </location>
</feature>
<dbReference type="GO" id="GO:0016747">
    <property type="term" value="F:acyltransferase activity, transferring groups other than amino-acyl groups"/>
    <property type="evidence" value="ECO:0007669"/>
    <property type="project" value="InterPro"/>
</dbReference>
<reference evidence="4" key="1">
    <citation type="journal article" date="2013" name="Genetics">
        <title>The draft genome and transcriptome of Panagrellus redivivus are shaped by the harsh demands of a free-living lifestyle.</title>
        <authorList>
            <person name="Srinivasan J."/>
            <person name="Dillman A.R."/>
            <person name="Macchietto M.G."/>
            <person name="Heikkinen L."/>
            <person name="Lakso M."/>
            <person name="Fracchia K.M."/>
            <person name="Antoshechkin I."/>
            <person name="Mortazavi A."/>
            <person name="Wong G."/>
            <person name="Sternberg P.W."/>
        </authorList>
    </citation>
    <scope>NUCLEOTIDE SEQUENCE [LARGE SCALE GENOMIC DNA]</scope>
    <source>
        <strain evidence="4">MT8872</strain>
    </source>
</reference>
<sequence>MTNSKPFNRTIRTDIQCLRALAIFGVLGFHLWPQVFPLGYLGVDVFFVISGYLMTSILTRSTSNGGFTFAVLLDFYNRRAKRILPPYILAIFGTIFTCQFVLTWSDLIDLKEDTIWALGIGTNVKTIWKKQQYFDNAHLYKFFLHTWSLGVEMQYYVFAPLILWVVAKFPLPLLLISLISAISWGSQCLITDKAVSFGFVGCRLWQFMIGTAAFYITRPPDNGYTLLVDAESQSETPQDANSVWKRLWYTLTVFSLSLLVFLPFISRPIVKDTAIASRLIASLLTGIMITFGAEAITISPIPSPILKALHYVGDISYSVYLVHWPLVIMSKYLDIFTSHYMFVLLVVIFALGMLQYTLFEKPLSKQPAKHINAIILLLYVACIAILYNQNTIHAMLGNPENYLTLNENLFAQCKQEFKAQQNCKQPNMLWLKSENRKFVQFMCEYNGTGSLTVLMAGNSYAMYMAQSLADAGKHKFKKLIVATASTCVIHKNMTHDKRFCRDVADNLHRTLAEVKPDIVIINERLWGTKILKTPPIDPQNDPLVNAMREDWAMISNYTKKLIIVEPAGGLLDSQDLLKPIRLNAPDLSLYARPLKDYKAEVDPGWDRVLKSVNSCPKCKLVGIRNYFCGPTSCDVYDTERRVSLYCDAAHHAATAIKRYMPSIVRELEICSNLVCL</sequence>
<feature type="transmembrane region" description="Helical" evidence="1">
    <location>
        <begin position="155"/>
        <end position="182"/>
    </location>
</feature>
<dbReference type="Pfam" id="PF01757">
    <property type="entry name" value="Acyl_transf_3"/>
    <property type="match status" value="1"/>
</dbReference>
<dbReference type="GO" id="GO:0016020">
    <property type="term" value="C:membrane"/>
    <property type="evidence" value="ECO:0007669"/>
    <property type="project" value="TreeGrafter"/>
</dbReference>
<evidence type="ECO:0000313" key="4">
    <source>
        <dbReference type="Proteomes" id="UP000492821"/>
    </source>
</evidence>
<organism evidence="4 5">
    <name type="scientific">Panagrellus redivivus</name>
    <name type="common">Microworm</name>
    <dbReference type="NCBI Taxonomy" id="6233"/>
    <lineage>
        <taxon>Eukaryota</taxon>
        <taxon>Metazoa</taxon>
        <taxon>Ecdysozoa</taxon>
        <taxon>Nematoda</taxon>
        <taxon>Chromadorea</taxon>
        <taxon>Rhabditida</taxon>
        <taxon>Tylenchina</taxon>
        <taxon>Panagrolaimomorpha</taxon>
        <taxon>Panagrolaimoidea</taxon>
        <taxon>Panagrolaimidae</taxon>
        <taxon>Panagrellus</taxon>
    </lineage>
</organism>
<keyword evidence="1" id="KW-0812">Transmembrane</keyword>